<dbReference type="PANTHER" id="PTHR47723:SF19">
    <property type="entry name" value="POLYNUCLEOTIDYL TRANSFERASE, RIBONUCLEASE H-LIKE SUPERFAMILY PROTEIN"/>
    <property type="match status" value="1"/>
</dbReference>
<dbReference type="AlphaFoldDB" id="A0A9D5GWM1"/>
<keyword evidence="2" id="KW-1185">Reference proteome</keyword>
<evidence type="ECO:0000313" key="1">
    <source>
        <dbReference type="EMBL" id="KAI5443807.1"/>
    </source>
</evidence>
<dbReference type="Proteomes" id="UP001058974">
    <property type="component" value="Chromosome 1"/>
</dbReference>
<protein>
    <submittedName>
        <fullName evidence="1">Uncharacterized protein</fullName>
    </submittedName>
</protein>
<accession>A0A9D5GWM1</accession>
<comment type="caution">
    <text evidence="1">The sequence shown here is derived from an EMBL/GenBank/DDBJ whole genome shotgun (WGS) entry which is preliminary data.</text>
</comment>
<dbReference type="EMBL" id="JAMSHJ010000001">
    <property type="protein sequence ID" value="KAI5443807.1"/>
    <property type="molecule type" value="Genomic_DNA"/>
</dbReference>
<evidence type="ECO:0000313" key="2">
    <source>
        <dbReference type="Proteomes" id="UP001058974"/>
    </source>
</evidence>
<dbReference type="CDD" id="cd06222">
    <property type="entry name" value="RNase_H_like"/>
    <property type="match status" value="1"/>
</dbReference>
<organism evidence="1 2">
    <name type="scientific">Pisum sativum</name>
    <name type="common">Garden pea</name>
    <name type="synonym">Lathyrus oleraceus</name>
    <dbReference type="NCBI Taxonomy" id="3888"/>
    <lineage>
        <taxon>Eukaryota</taxon>
        <taxon>Viridiplantae</taxon>
        <taxon>Streptophyta</taxon>
        <taxon>Embryophyta</taxon>
        <taxon>Tracheophyta</taxon>
        <taxon>Spermatophyta</taxon>
        <taxon>Magnoliopsida</taxon>
        <taxon>eudicotyledons</taxon>
        <taxon>Gunneridae</taxon>
        <taxon>Pentapetalae</taxon>
        <taxon>rosids</taxon>
        <taxon>fabids</taxon>
        <taxon>Fabales</taxon>
        <taxon>Fabaceae</taxon>
        <taxon>Papilionoideae</taxon>
        <taxon>50 kb inversion clade</taxon>
        <taxon>NPAAA clade</taxon>
        <taxon>Hologalegina</taxon>
        <taxon>IRL clade</taxon>
        <taxon>Fabeae</taxon>
        <taxon>Lathyrus</taxon>
    </lineage>
</organism>
<gene>
    <name evidence="1" type="ORF">KIW84_012450</name>
</gene>
<dbReference type="InterPro" id="IPR044730">
    <property type="entry name" value="RNase_H-like_dom_plant"/>
</dbReference>
<proteinExistence type="predicted"/>
<dbReference type="InterPro" id="IPR053151">
    <property type="entry name" value="RNase_H-like"/>
</dbReference>
<name>A0A9D5GWM1_PEA</name>
<dbReference type="Gramene" id="Psat01G0245000-T1">
    <property type="protein sequence ID" value="KAI5443807.1"/>
    <property type="gene ID" value="KIW84_012450"/>
</dbReference>
<sequence>MCLGIRINVLDDCWVVKGLKLRNVLSTPGSKFVEKICAITPPQRDSPYQDSCLWSGTLTGQFTIDSSYELQNSTYQDAKEKQWRKIWKLEVSERIRHLIWLNLGSPCMDWSAILATACYKIWQWRNQKLHNSGYVFPVMLASDIHLSHGQYKCVMALHKKVVSNSKPRVVARWAPAKEIWLIVNTDSAASSNCIAGCGGLIRNDKGDGLGGFAKYIGNCNALIVEFCGVHEGIRLVKNYSIKNVEFQLYQWEQNSASCFKITHHANAGGKVPVLEVDLKDRWIIENGTNHPKLNTASSSLKLIGHAGADGKISVLEVDLND</sequence>
<reference evidence="1 2" key="1">
    <citation type="journal article" date="2022" name="Nat. Genet.">
        <title>Improved pea reference genome and pan-genome highlight genomic features and evolutionary characteristics.</title>
        <authorList>
            <person name="Yang T."/>
            <person name="Liu R."/>
            <person name="Luo Y."/>
            <person name="Hu S."/>
            <person name="Wang D."/>
            <person name="Wang C."/>
            <person name="Pandey M.K."/>
            <person name="Ge S."/>
            <person name="Xu Q."/>
            <person name="Li N."/>
            <person name="Li G."/>
            <person name="Huang Y."/>
            <person name="Saxena R.K."/>
            <person name="Ji Y."/>
            <person name="Li M."/>
            <person name="Yan X."/>
            <person name="He Y."/>
            <person name="Liu Y."/>
            <person name="Wang X."/>
            <person name="Xiang C."/>
            <person name="Varshney R.K."/>
            <person name="Ding H."/>
            <person name="Gao S."/>
            <person name="Zong X."/>
        </authorList>
    </citation>
    <scope>NUCLEOTIDE SEQUENCE [LARGE SCALE GENOMIC DNA]</scope>
    <source>
        <strain evidence="1 2">cv. Zhongwan 6</strain>
    </source>
</reference>
<dbReference type="PANTHER" id="PTHR47723">
    <property type="entry name" value="OS05G0353850 PROTEIN"/>
    <property type="match status" value="1"/>
</dbReference>